<sequence length="390" mass="44847">MLELYHILVRMLYLEPEWIQAGPHDLGALMPLYESLNIDSSIIYLYHILPYVKTPPSDWDRNVFLWGATSPTSATRTLDTPEEMMRPWMTPLSAMGNHQCVILYDAKRHVVGIFDQLYPGSYDHNKTEGVIQGYLPGTEHMYFICKDGIETPCDVFEWEKYVNEQGTDSDSDGEEDGEEEADSDADEEDEDKNIWNEMEGRPARRVLRDIVRWYHELRETPGGGENAGAEWDHDLVRPLYRKHGWPGEDFDADAFLVDQKIRLIGFDIAESERKRALAMPKWQEKLAEAKTIDEEWLLSTTLSSYSRASVALGLSEPETARAYRAVTEDFERRTAIIKDSEEEMTGIQEWMKQLPDGTCEARGLALEPFLHQSLARPLTDPNKERPDRAI</sequence>
<gene>
    <name evidence="2" type="ORF">N658DRAFT_560318</name>
</gene>
<proteinExistence type="predicted"/>
<organism evidence="2 3">
    <name type="scientific">Parathielavia hyrcaniae</name>
    <dbReference type="NCBI Taxonomy" id="113614"/>
    <lineage>
        <taxon>Eukaryota</taxon>
        <taxon>Fungi</taxon>
        <taxon>Dikarya</taxon>
        <taxon>Ascomycota</taxon>
        <taxon>Pezizomycotina</taxon>
        <taxon>Sordariomycetes</taxon>
        <taxon>Sordariomycetidae</taxon>
        <taxon>Sordariales</taxon>
        <taxon>Chaetomiaceae</taxon>
        <taxon>Parathielavia</taxon>
    </lineage>
</organism>
<evidence type="ECO:0000313" key="2">
    <source>
        <dbReference type="EMBL" id="KAK4099597.1"/>
    </source>
</evidence>
<keyword evidence="3" id="KW-1185">Reference proteome</keyword>
<feature type="region of interest" description="Disordered" evidence="1">
    <location>
        <begin position="165"/>
        <end position="197"/>
    </location>
</feature>
<comment type="caution">
    <text evidence="2">The sequence shown here is derived from an EMBL/GenBank/DDBJ whole genome shotgun (WGS) entry which is preliminary data.</text>
</comment>
<dbReference type="Proteomes" id="UP001305647">
    <property type="component" value="Unassembled WGS sequence"/>
</dbReference>
<dbReference type="EMBL" id="MU863648">
    <property type="protein sequence ID" value="KAK4099597.1"/>
    <property type="molecule type" value="Genomic_DNA"/>
</dbReference>
<dbReference type="AlphaFoldDB" id="A0AAN6T0H6"/>
<accession>A0AAN6T0H6</accession>
<reference evidence="2" key="1">
    <citation type="journal article" date="2023" name="Mol. Phylogenet. Evol.">
        <title>Genome-scale phylogeny and comparative genomics of the fungal order Sordariales.</title>
        <authorList>
            <person name="Hensen N."/>
            <person name="Bonometti L."/>
            <person name="Westerberg I."/>
            <person name="Brannstrom I.O."/>
            <person name="Guillou S."/>
            <person name="Cros-Aarteil S."/>
            <person name="Calhoun S."/>
            <person name="Haridas S."/>
            <person name="Kuo A."/>
            <person name="Mondo S."/>
            <person name="Pangilinan J."/>
            <person name="Riley R."/>
            <person name="LaButti K."/>
            <person name="Andreopoulos B."/>
            <person name="Lipzen A."/>
            <person name="Chen C."/>
            <person name="Yan M."/>
            <person name="Daum C."/>
            <person name="Ng V."/>
            <person name="Clum A."/>
            <person name="Steindorff A."/>
            <person name="Ohm R.A."/>
            <person name="Martin F."/>
            <person name="Silar P."/>
            <person name="Natvig D.O."/>
            <person name="Lalanne C."/>
            <person name="Gautier V."/>
            <person name="Ament-Velasquez S.L."/>
            <person name="Kruys A."/>
            <person name="Hutchinson M.I."/>
            <person name="Powell A.J."/>
            <person name="Barry K."/>
            <person name="Miller A.N."/>
            <person name="Grigoriev I.V."/>
            <person name="Debuchy R."/>
            <person name="Gladieux P."/>
            <person name="Hiltunen Thoren M."/>
            <person name="Johannesson H."/>
        </authorList>
    </citation>
    <scope>NUCLEOTIDE SEQUENCE</scope>
    <source>
        <strain evidence="2">CBS 757.83</strain>
    </source>
</reference>
<feature type="compositionally biased region" description="Acidic residues" evidence="1">
    <location>
        <begin position="167"/>
        <end position="191"/>
    </location>
</feature>
<name>A0AAN6T0H6_9PEZI</name>
<protein>
    <submittedName>
        <fullName evidence="2">Uncharacterized protein</fullName>
    </submittedName>
</protein>
<evidence type="ECO:0000256" key="1">
    <source>
        <dbReference type="SAM" id="MobiDB-lite"/>
    </source>
</evidence>
<evidence type="ECO:0000313" key="3">
    <source>
        <dbReference type="Proteomes" id="UP001305647"/>
    </source>
</evidence>
<reference evidence="2" key="2">
    <citation type="submission" date="2023-05" db="EMBL/GenBank/DDBJ databases">
        <authorList>
            <consortium name="Lawrence Berkeley National Laboratory"/>
            <person name="Steindorff A."/>
            <person name="Hensen N."/>
            <person name="Bonometti L."/>
            <person name="Westerberg I."/>
            <person name="Brannstrom I.O."/>
            <person name="Guillou S."/>
            <person name="Cros-Aarteil S."/>
            <person name="Calhoun S."/>
            <person name="Haridas S."/>
            <person name="Kuo A."/>
            <person name="Mondo S."/>
            <person name="Pangilinan J."/>
            <person name="Riley R."/>
            <person name="Labutti K."/>
            <person name="Andreopoulos B."/>
            <person name="Lipzen A."/>
            <person name="Chen C."/>
            <person name="Yanf M."/>
            <person name="Daum C."/>
            <person name="Ng V."/>
            <person name="Clum A."/>
            <person name="Ohm R."/>
            <person name="Martin F."/>
            <person name="Silar P."/>
            <person name="Natvig D."/>
            <person name="Lalanne C."/>
            <person name="Gautier V."/>
            <person name="Ament-Velasquez S.L."/>
            <person name="Kruys A."/>
            <person name="Hutchinson M.I."/>
            <person name="Powell A.J."/>
            <person name="Barry K."/>
            <person name="Miller A.N."/>
            <person name="Grigoriev I.V."/>
            <person name="Debuchy R."/>
            <person name="Gladieux P."/>
            <person name="Thoren M.H."/>
            <person name="Johannesson H."/>
        </authorList>
    </citation>
    <scope>NUCLEOTIDE SEQUENCE</scope>
    <source>
        <strain evidence="2">CBS 757.83</strain>
    </source>
</reference>